<keyword evidence="14" id="KW-1185">Reference proteome</keyword>
<keyword evidence="7 11" id="KW-0560">Oxidoreductase</keyword>
<dbReference type="Proteomes" id="UP001222027">
    <property type="component" value="Unassembled WGS sequence"/>
</dbReference>
<dbReference type="Pfam" id="PF14226">
    <property type="entry name" value="DIOX_N"/>
    <property type="match status" value="1"/>
</dbReference>
<evidence type="ECO:0000256" key="7">
    <source>
        <dbReference type="ARBA" id="ARBA00023002"/>
    </source>
</evidence>
<feature type="domain" description="Fe2OG dioxygenase" evidence="12">
    <location>
        <begin position="201"/>
        <end position="300"/>
    </location>
</feature>
<evidence type="ECO:0000256" key="10">
    <source>
        <dbReference type="ARBA" id="ARBA00059922"/>
    </source>
</evidence>
<dbReference type="AlphaFoldDB" id="A0AAV8P0S8"/>
<dbReference type="InterPro" id="IPR026992">
    <property type="entry name" value="DIOX_N"/>
</dbReference>
<comment type="function">
    <text evidence="10">Involved in the regulation of shoot development and salicylic acid (SA) homeostasis.</text>
</comment>
<dbReference type="SUPFAM" id="SSF51197">
    <property type="entry name" value="Clavaminate synthase-like"/>
    <property type="match status" value="1"/>
</dbReference>
<evidence type="ECO:0000313" key="14">
    <source>
        <dbReference type="Proteomes" id="UP001222027"/>
    </source>
</evidence>
<dbReference type="GO" id="GO:0005737">
    <property type="term" value="C:cytoplasm"/>
    <property type="evidence" value="ECO:0007669"/>
    <property type="project" value="UniProtKB-SubCell"/>
</dbReference>
<evidence type="ECO:0000256" key="1">
    <source>
        <dbReference type="ARBA" id="ARBA00001961"/>
    </source>
</evidence>
<evidence type="ECO:0000256" key="3">
    <source>
        <dbReference type="ARBA" id="ARBA00004496"/>
    </source>
</evidence>
<evidence type="ECO:0000256" key="6">
    <source>
        <dbReference type="ARBA" id="ARBA00022723"/>
    </source>
</evidence>
<dbReference type="GO" id="GO:0005634">
    <property type="term" value="C:nucleus"/>
    <property type="evidence" value="ECO:0007669"/>
    <property type="project" value="UniProtKB-SubCell"/>
</dbReference>
<dbReference type="GO" id="GO:0046872">
    <property type="term" value="F:metal ion binding"/>
    <property type="evidence" value="ECO:0007669"/>
    <property type="project" value="UniProtKB-KW"/>
</dbReference>
<dbReference type="Gene3D" id="2.60.120.330">
    <property type="entry name" value="B-lactam Antibiotic, Isopenicillin N Synthase, Chain"/>
    <property type="match status" value="1"/>
</dbReference>
<comment type="similarity">
    <text evidence="4 11">Belongs to the iron/ascorbate-dependent oxidoreductase family.</text>
</comment>
<accession>A0AAV8P0S8</accession>
<dbReference type="InterPro" id="IPR027443">
    <property type="entry name" value="IPNS-like_sf"/>
</dbReference>
<comment type="subcellular location">
    <subcellularLocation>
        <location evidence="3">Cytoplasm</location>
    </subcellularLocation>
    <subcellularLocation>
        <location evidence="2">Nucleus</location>
    </subcellularLocation>
</comment>
<dbReference type="InterPro" id="IPR044861">
    <property type="entry name" value="IPNS-like_FE2OG_OXY"/>
</dbReference>
<evidence type="ECO:0000256" key="9">
    <source>
        <dbReference type="ARBA" id="ARBA00023242"/>
    </source>
</evidence>
<sequence>MDVTVEDSATKGVRYLCDNGITRIPPRYVLPLSDRAQLAPAVRKPNVQLPVVDVGQLLSPDRASVLETLDRACKEYGFFQVVNHDVDGEAIRKMIDVGKRFFELPFEERERYMTTDVRSSVRYGTSFNQTKDRVFCWRDFLKLTCHPHDGVLPHWPSSPADLREEAASYAKHVKSLFLVVMAAVLESLGVGTSALDEFDAGSQLMVLNCYPACPEPDLTLGMPPHSDYGFLTFVLQDEVEGLQVLRGDEWITVDPVPNAFVVNVGDHLEIFSNGRYRSVLHRVLVNSSRSRLSVASLHSLPFDSVVRPSPELVDEENPRLYVDTDFAAFLDYMSSCEPQRKNFVESRKLTHLP</sequence>
<dbReference type="FunFam" id="2.60.120.330:FF:000015">
    <property type="entry name" value="Protein DMR6-LIKE OXYGENASE 1"/>
    <property type="match status" value="1"/>
</dbReference>
<evidence type="ECO:0000256" key="11">
    <source>
        <dbReference type="RuleBase" id="RU003682"/>
    </source>
</evidence>
<evidence type="ECO:0000256" key="4">
    <source>
        <dbReference type="ARBA" id="ARBA00008056"/>
    </source>
</evidence>
<comment type="caution">
    <text evidence="13">The sequence shown here is derived from an EMBL/GenBank/DDBJ whole genome shotgun (WGS) entry which is preliminary data.</text>
</comment>
<keyword evidence="6 11" id="KW-0479">Metal-binding</keyword>
<dbReference type="GO" id="GO:0016491">
    <property type="term" value="F:oxidoreductase activity"/>
    <property type="evidence" value="ECO:0007669"/>
    <property type="project" value="UniProtKB-KW"/>
</dbReference>
<dbReference type="InterPro" id="IPR050295">
    <property type="entry name" value="Plant_2OG-oxidoreductases"/>
</dbReference>
<evidence type="ECO:0000256" key="5">
    <source>
        <dbReference type="ARBA" id="ARBA00022490"/>
    </source>
</evidence>
<reference evidence="13 14" key="1">
    <citation type="submission" date="2022-12" db="EMBL/GenBank/DDBJ databases">
        <title>Chromosome-scale assembly of the Ensete ventricosum genome.</title>
        <authorList>
            <person name="Dussert Y."/>
            <person name="Stocks J."/>
            <person name="Wendawek A."/>
            <person name="Woldeyes F."/>
            <person name="Nichols R.A."/>
            <person name="Borrell J.S."/>
        </authorList>
    </citation>
    <scope>NUCLEOTIDE SEQUENCE [LARGE SCALE GENOMIC DNA]</scope>
    <source>
        <strain evidence="14">cv. Maze</strain>
        <tissue evidence="13">Seeds</tissue>
    </source>
</reference>
<gene>
    <name evidence="13" type="ORF">OPV22_033242</name>
</gene>
<proteinExistence type="inferred from homology"/>
<dbReference type="PANTHER" id="PTHR47991">
    <property type="entry name" value="OXOGLUTARATE/IRON-DEPENDENT DIOXYGENASE"/>
    <property type="match status" value="1"/>
</dbReference>
<evidence type="ECO:0000313" key="13">
    <source>
        <dbReference type="EMBL" id="KAJ8460316.1"/>
    </source>
</evidence>
<evidence type="ECO:0000256" key="8">
    <source>
        <dbReference type="ARBA" id="ARBA00023004"/>
    </source>
</evidence>
<evidence type="ECO:0000259" key="12">
    <source>
        <dbReference type="PROSITE" id="PS51471"/>
    </source>
</evidence>
<name>A0AAV8P0S8_ENSVE</name>
<protein>
    <recommendedName>
        <fullName evidence="12">Fe2OG dioxygenase domain-containing protein</fullName>
    </recommendedName>
</protein>
<organism evidence="13 14">
    <name type="scientific">Ensete ventricosum</name>
    <name type="common">Abyssinian banana</name>
    <name type="synonym">Musa ensete</name>
    <dbReference type="NCBI Taxonomy" id="4639"/>
    <lineage>
        <taxon>Eukaryota</taxon>
        <taxon>Viridiplantae</taxon>
        <taxon>Streptophyta</taxon>
        <taxon>Embryophyta</taxon>
        <taxon>Tracheophyta</taxon>
        <taxon>Spermatophyta</taxon>
        <taxon>Magnoliopsida</taxon>
        <taxon>Liliopsida</taxon>
        <taxon>Zingiberales</taxon>
        <taxon>Musaceae</taxon>
        <taxon>Ensete</taxon>
    </lineage>
</organism>
<dbReference type="PROSITE" id="PS51471">
    <property type="entry name" value="FE2OG_OXY"/>
    <property type="match status" value="1"/>
</dbReference>
<dbReference type="Pfam" id="PF03171">
    <property type="entry name" value="2OG-FeII_Oxy"/>
    <property type="match status" value="1"/>
</dbReference>
<keyword evidence="8 11" id="KW-0408">Iron</keyword>
<dbReference type="InterPro" id="IPR005123">
    <property type="entry name" value="Oxoglu/Fe-dep_dioxygenase_dom"/>
</dbReference>
<keyword evidence="5" id="KW-0963">Cytoplasm</keyword>
<comment type="cofactor">
    <cofactor evidence="1">
        <name>L-ascorbate</name>
        <dbReference type="ChEBI" id="CHEBI:38290"/>
    </cofactor>
</comment>
<dbReference type="EMBL" id="JAQQAF010000009">
    <property type="protein sequence ID" value="KAJ8460316.1"/>
    <property type="molecule type" value="Genomic_DNA"/>
</dbReference>
<evidence type="ECO:0000256" key="2">
    <source>
        <dbReference type="ARBA" id="ARBA00004123"/>
    </source>
</evidence>
<keyword evidence="9" id="KW-0539">Nucleus</keyword>